<evidence type="ECO:0008006" key="3">
    <source>
        <dbReference type="Google" id="ProtNLM"/>
    </source>
</evidence>
<accession>A0ABS3DYD1</accession>
<evidence type="ECO:0000313" key="1">
    <source>
        <dbReference type="EMBL" id="MBN8236335.1"/>
    </source>
</evidence>
<protein>
    <recommendedName>
        <fullName evidence="3">Uracil DNA glycosylase superfamily protein</fullName>
    </recommendedName>
</protein>
<comment type="caution">
    <text evidence="1">The sequence shown here is derived from an EMBL/GenBank/DDBJ whole genome shotgun (WGS) entry which is preliminary data.</text>
</comment>
<evidence type="ECO:0000313" key="2">
    <source>
        <dbReference type="Proteomes" id="UP000663970"/>
    </source>
</evidence>
<dbReference type="RefSeq" id="WP_206934673.1">
    <property type="nucleotide sequence ID" value="NZ_JAEKJY010000004.1"/>
</dbReference>
<name>A0ABS3DYD1_9BACI</name>
<organism evidence="1 2">
    <name type="scientific">Halobacillus kuroshimensis</name>
    <dbReference type="NCBI Taxonomy" id="302481"/>
    <lineage>
        <taxon>Bacteria</taxon>
        <taxon>Bacillati</taxon>
        <taxon>Bacillota</taxon>
        <taxon>Bacilli</taxon>
        <taxon>Bacillales</taxon>
        <taxon>Bacillaceae</taxon>
        <taxon>Halobacillus</taxon>
    </lineage>
</organism>
<sequence length="282" mass="32225">MADDLKEARQLLSRAVDIQSRLGRSDVRNELIHRSVPVLWLGERREHPIVTIGTNPTSRYFLNDQADWQTTAQSFDQESADLLASFQEDDDRQTAVIKKYEDYFKGEDAYTRWFGRKGGAKLEGFMNGMGASFYQNEPPLVHVDAFPFPTLQFMGKIKSKEKLLRLPEVTAVLEETLHYLQPSLILLLGREHRRRFADVYGVSYDSSMNVEGFPSARFHFGTYPTLDVPVIGLDFKPSEPFLGLGSRVDDRGAHHGRYGKRESQRDIGAYIRECFLKRGEGV</sequence>
<gene>
    <name evidence="1" type="ORF">JF544_13795</name>
</gene>
<dbReference type="Proteomes" id="UP000663970">
    <property type="component" value="Unassembled WGS sequence"/>
</dbReference>
<dbReference type="EMBL" id="JAEKJY010000004">
    <property type="protein sequence ID" value="MBN8236335.1"/>
    <property type="molecule type" value="Genomic_DNA"/>
</dbReference>
<keyword evidence="2" id="KW-1185">Reference proteome</keyword>
<proteinExistence type="predicted"/>
<reference evidence="1 2" key="1">
    <citation type="submission" date="2020-12" db="EMBL/GenBank/DDBJ databases">
        <title>Oil enriched cultivation method for isolating marine PHA-producing bacteria.</title>
        <authorList>
            <person name="Zheng W."/>
            <person name="Yu S."/>
            <person name="Huang Y."/>
        </authorList>
    </citation>
    <scope>NUCLEOTIDE SEQUENCE [LARGE SCALE GENOMIC DNA]</scope>
    <source>
        <strain evidence="1 2">SY-2-6</strain>
    </source>
</reference>